<feature type="transmembrane region" description="Helical" evidence="9">
    <location>
        <begin position="119"/>
        <end position="142"/>
    </location>
</feature>
<dbReference type="AlphaFoldDB" id="A0A0K1HP83"/>
<dbReference type="GO" id="GO:0006123">
    <property type="term" value="P:mitochondrial electron transport, cytochrome c to oxygen"/>
    <property type="evidence" value="ECO:0007669"/>
    <property type="project" value="TreeGrafter"/>
</dbReference>
<sequence length="329" mass="38966">MKLDYDFFLNKFNSTYNNDIRLIDLSNKWWYHNCRVHFAGNQKHSFHIVTRSPWPLYSSIAALMFTFGMVMHMHNYFYGNLLSLAGFFLILLMMFVWWRDVIRESTFSGYHTKKVQQGLRLGVILFIISEVMFFFSFFWAFFHASLSPSVVLGSVWPPLGINVLNPLKIPLLNTLILLLSGLTVTWSHHVIRDKSWQKFFFSNVDNEEFKTPLLDNYVICAFALFLTIFLGLEFTVWQGYEYYKASFYIYDGVYGSTFYMTTGLHGLHVIIGTLFLIVCFFRLVDLHFIYNHHFGYEAAIWYWHFVDVVWIFLFLSIYCWGSGVDSFFK</sequence>
<dbReference type="InterPro" id="IPR013833">
    <property type="entry name" value="Cyt_c_oxidase_su3_a-hlx"/>
</dbReference>
<dbReference type="PROSITE" id="PS50253">
    <property type="entry name" value="COX3"/>
    <property type="match status" value="1"/>
</dbReference>
<dbReference type="InterPro" id="IPR035973">
    <property type="entry name" value="Cyt_c_oxidase_su3-like_sf"/>
</dbReference>
<evidence type="ECO:0000256" key="1">
    <source>
        <dbReference type="ARBA" id="ARBA00004141"/>
    </source>
</evidence>
<evidence type="ECO:0000259" key="10">
    <source>
        <dbReference type="PROSITE" id="PS50253"/>
    </source>
</evidence>
<dbReference type="CDD" id="cd01665">
    <property type="entry name" value="Cyt_c_Oxidase_III"/>
    <property type="match status" value="1"/>
</dbReference>
<geneLocation type="mitochondrion" evidence="11"/>
<dbReference type="Pfam" id="PF00510">
    <property type="entry name" value="COX3"/>
    <property type="match status" value="2"/>
</dbReference>
<proteinExistence type="inferred from homology"/>
<dbReference type="Gene3D" id="1.10.287.70">
    <property type="match status" value="1"/>
</dbReference>
<dbReference type="GO" id="GO:0004129">
    <property type="term" value="F:cytochrome-c oxidase activity"/>
    <property type="evidence" value="ECO:0007669"/>
    <property type="project" value="InterPro"/>
</dbReference>
<feature type="transmembrane region" description="Helical" evidence="9">
    <location>
        <begin position="171"/>
        <end position="191"/>
    </location>
</feature>
<name>A0A0K1HP83_ACACA</name>
<dbReference type="EMBL" id="KT185628">
    <property type="protein sequence ID" value="AKT93982.1"/>
    <property type="molecule type" value="Genomic_DNA"/>
</dbReference>
<dbReference type="Gene3D" id="1.20.120.80">
    <property type="entry name" value="Cytochrome c oxidase, subunit III, four-helix bundle"/>
    <property type="match status" value="1"/>
</dbReference>
<dbReference type="InterPro" id="IPR000298">
    <property type="entry name" value="Cyt_c_oxidase-like_su3"/>
</dbReference>
<evidence type="ECO:0000256" key="4">
    <source>
        <dbReference type="ARBA" id="ARBA00022692"/>
    </source>
</evidence>
<dbReference type="InterPro" id="IPR033945">
    <property type="entry name" value="Cyt_c_oxase_su3_dom"/>
</dbReference>
<gene>
    <name evidence="11" type="primary">cox3</name>
    <name evidence="11" type="ORF">AB845_16</name>
</gene>
<protein>
    <recommendedName>
        <fullName evidence="3 8">Cytochrome c oxidase subunit 3</fullName>
    </recommendedName>
</protein>
<dbReference type="FunFam" id="1.10.287.70:FF:000082">
    <property type="entry name" value="Cytochrome c oxidase subunit 3"/>
    <property type="match status" value="1"/>
</dbReference>
<feature type="transmembrane region" description="Helical" evidence="9">
    <location>
        <begin position="77"/>
        <end position="98"/>
    </location>
</feature>
<feature type="transmembrane region" description="Helical" evidence="9">
    <location>
        <begin position="54"/>
        <end position="71"/>
    </location>
</feature>
<evidence type="ECO:0000256" key="8">
    <source>
        <dbReference type="RuleBase" id="RU003375"/>
    </source>
</evidence>
<feature type="transmembrane region" description="Helical" evidence="9">
    <location>
        <begin position="217"/>
        <end position="237"/>
    </location>
</feature>
<dbReference type="InterPro" id="IPR024791">
    <property type="entry name" value="Cyt_c/ubiquinol_Oxase_su3"/>
</dbReference>
<comment type="function">
    <text evidence="8">Component of the cytochrome c oxidase, the last enzyme in the mitochondrial electron transport chain which drives oxidative phosphorylation. The respiratory chain contains 3 multisubunit complexes succinate dehydrogenase (complex II, CII), ubiquinol-cytochrome c oxidoreductase (cytochrome b-c1 complex, complex III, CIII) and cytochrome c oxidase (complex IV, CIV), that cooperate to transfer electrons derived from NADH and succinate to molecular oxygen, creating an electrochemical gradient over the inner membrane that drives transmembrane transport and the ATP synthase. Cytochrome c oxidase is the component of the respiratory chain that catalyzes the reduction of oxygen to water. Electrons originating from reduced cytochrome c in the intermembrane space (IMS) are transferred via the dinuclear copper A center (CU(A)) of subunit 2 and heme A of subunit 1 to the active site in subunit 1, a binuclear center (BNC) formed by heme A3 and copper B (CU(B)). The BNC reduces molecular oxygen to 2 water molecules using 4 electrons from cytochrome c in the IMS and 4 protons from the mitochondrial matrix.</text>
</comment>
<dbReference type="GO" id="GO:0005739">
    <property type="term" value="C:mitochondrion"/>
    <property type="evidence" value="ECO:0007669"/>
    <property type="project" value="TreeGrafter"/>
</dbReference>
<organism evidence="11">
    <name type="scientific">Acanthamoeba castellanii</name>
    <name type="common">Amoeba</name>
    <dbReference type="NCBI Taxonomy" id="5755"/>
    <lineage>
        <taxon>Eukaryota</taxon>
        <taxon>Amoebozoa</taxon>
        <taxon>Discosea</taxon>
        <taxon>Longamoebia</taxon>
        <taxon>Centramoebida</taxon>
        <taxon>Acanthamoebidae</taxon>
        <taxon>Acanthamoeba</taxon>
    </lineage>
</organism>
<feature type="domain" description="Heme-copper oxidase subunit III family profile" evidence="10">
    <location>
        <begin position="42"/>
        <end position="322"/>
    </location>
</feature>
<keyword evidence="4 8" id="KW-0812">Transmembrane</keyword>
<feature type="transmembrane region" description="Helical" evidence="9">
    <location>
        <begin position="257"/>
        <end position="281"/>
    </location>
</feature>
<dbReference type="SUPFAM" id="SSF81452">
    <property type="entry name" value="Cytochrome c oxidase subunit III-like"/>
    <property type="match status" value="1"/>
</dbReference>
<comment type="subcellular location">
    <subcellularLocation>
        <location evidence="1">Membrane</location>
        <topology evidence="1">Multi-pass membrane protein</topology>
    </subcellularLocation>
</comment>
<comment type="similarity">
    <text evidence="2 8">Belongs to the cytochrome c oxidase subunit 3 family.</text>
</comment>
<dbReference type="GO" id="GO:0045277">
    <property type="term" value="C:respiratory chain complex IV"/>
    <property type="evidence" value="ECO:0007669"/>
    <property type="project" value="UniProtKB-ARBA"/>
</dbReference>
<evidence type="ECO:0000256" key="3">
    <source>
        <dbReference type="ARBA" id="ARBA00015944"/>
    </source>
</evidence>
<evidence type="ECO:0000256" key="6">
    <source>
        <dbReference type="ARBA" id="ARBA00022989"/>
    </source>
</evidence>
<keyword evidence="5" id="KW-1278">Translocase</keyword>
<evidence type="ECO:0000256" key="7">
    <source>
        <dbReference type="ARBA" id="ARBA00023136"/>
    </source>
</evidence>
<dbReference type="PANTHER" id="PTHR11403:SF7">
    <property type="entry name" value="CYTOCHROME C OXIDASE SUBUNIT 3"/>
    <property type="match status" value="1"/>
</dbReference>
<dbReference type="PANTHER" id="PTHR11403">
    <property type="entry name" value="CYTOCHROME C OXIDASE SUBUNIT III"/>
    <property type="match status" value="1"/>
</dbReference>
<evidence type="ECO:0000256" key="9">
    <source>
        <dbReference type="SAM" id="Phobius"/>
    </source>
</evidence>
<reference evidence="11" key="1">
    <citation type="journal article" date="2015" name="J. Eukaryot. Microbiol.">
        <title>Uncovering Cryptic Diversity in Two Amoebozoan Species Using Complete Mitochondrial Genome Sequences.</title>
        <authorList>
            <person name="Fucikova K."/>
            <person name="Lahr D.J."/>
        </authorList>
    </citation>
    <scope>NUCLEOTIDE SEQUENCE</scope>
    <source>
        <strain evidence="11">BCP-EM3VF21-1</strain>
    </source>
</reference>
<evidence type="ECO:0000313" key="11">
    <source>
        <dbReference type="EMBL" id="AKT93982.1"/>
    </source>
</evidence>
<evidence type="ECO:0000256" key="5">
    <source>
        <dbReference type="ARBA" id="ARBA00022967"/>
    </source>
</evidence>
<keyword evidence="7 9" id="KW-0472">Membrane</keyword>
<feature type="transmembrane region" description="Helical" evidence="9">
    <location>
        <begin position="301"/>
        <end position="323"/>
    </location>
</feature>
<evidence type="ECO:0000256" key="2">
    <source>
        <dbReference type="ARBA" id="ARBA00010581"/>
    </source>
</evidence>
<keyword evidence="6 9" id="KW-1133">Transmembrane helix</keyword>
<keyword evidence="8 11" id="KW-0496">Mitochondrion</keyword>
<accession>A0A0K1HP83</accession>